<dbReference type="Pfam" id="PF05938">
    <property type="entry name" value="Self-incomp_S1"/>
    <property type="match status" value="1"/>
</dbReference>
<dbReference type="PANTHER" id="PTHR31232">
    <property type="match status" value="1"/>
</dbReference>
<keyword evidence="3 6" id="KW-0713">Self-incompatibility</keyword>
<evidence type="ECO:0000313" key="8">
    <source>
        <dbReference type="Proteomes" id="UP000631114"/>
    </source>
</evidence>
<dbReference type="Proteomes" id="UP000631114">
    <property type="component" value="Unassembled WGS sequence"/>
</dbReference>
<gene>
    <name evidence="7" type="ORF">IFM89_017980</name>
</gene>
<comment type="similarity">
    <text evidence="2 6">Belongs to the plant self-incompatibility (S1) protein family.</text>
</comment>
<accession>A0A835HWT2</accession>
<evidence type="ECO:0000256" key="3">
    <source>
        <dbReference type="ARBA" id="ARBA00022471"/>
    </source>
</evidence>
<organism evidence="7 8">
    <name type="scientific">Coptis chinensis</name>
    <dbReference type="NCBI Taxonomy" id="261450"/>
    <lineage>
        <taxon>Eukaryota</taxon>
        <taxon>Viridiplantae</taxon>
        <taxon>Streptophyta</taxon>
        <taxon>Embryophyta</taxon>
        <taxon>Tracheophyta</taxon>
        <taxon>Spermatophyta</taxon>
        <taxon>Magnoliopsida</taxon>
        <taxon>Ranunculales</taxon>
        <taxon>Ranunculaceae</taxon>
        <taxon>Coptidoideae</taxon>
        <taxon>Coptis</taxon>
    </lineage>
</organism>
<proteinExistence type="inferred from homology"/>
<dbReference type="AlphaFoldDB" id="A0A835HWT2"/>
<dbReference type="InterPro" id="IPR010264">
    <property type="entry name" value="Self-incomp_S1"/>
</dbReference>
<dbReference type="GO" id="GO:0005576">
    <property type="term" value="C:extracellular region"/>
    <property type="evidence" value="ECO:0007669"/>
    <property type="project" value="UniProtKB-SubCell"/>
</dbReference>
<evidence type="ECO:0000256" key="5">
    <source>
        <dbReference type="ARBA" id="ARBA00022729"/>
    </source>
</evidence>
<reference evidence="7 8" key="1">
    <citation type="submission" date="2020-10" db="EMBL/GenBank/DDBJ databases">
        <title>The Coptis chinensis genome and diversification of protoberbering-type alkaloids.</title>
        <authorList>
            <person name="Wang B."/>
            <person name="Shu S."/>
            <person name="Song C."/>
            <person name="Liu Y."/>
        </authorList>
    </citation>
    <scope>NUCLEOTIDE SEQUENCE [LARGE SCALE GENOMIC DNA]</scope>
    <source>
        <strain evidence="7">HL-2020</strain>
        <tissue evidence="7">Leaf</tissue>
    </source>
</reference>
<evidence type="ECO:0000256" key="2">
    <source>
        <dbReference type="ARBA" id="ARBA00005581"/>
    </source>
</evidence>
<dbReference type="GO" id="GO:0060320">
    <property type="term" value="P:rejection of self pollen"/>
    <property type="evidence" value="ECO:0007669"/>
    <property type="project" value="UniProtKB-KW"/>
</dbReference>
<keyword evidence="8" id="KW-1185">Reference proteome</keyword>
<comment type="caution">
    <text evidence="7">The sequence shown here is derived from an EMBL/GenBank/DDBJ whole genome shotgun (WGS) entry which is preliminary data.</text>
</comment>
<evidence type="ECO:0000313" key="7">
    <source>
        <dbReference type="EMBL" id="KAF9605637.1"/>
    </source>
</evidence>
<sequence length="154" mass="17718">MDTGLNKTVPRGYKLTFLAILLFISWQCSTVSGFKWRTDLTYVYLKNDIAENITLHAHCKSADDDLGPKIISYGQNIEWWFIINFFETTLFWCNLWYLADSEGGVVSGSGDIFRVKQLKGCDDSHCYRAARKDGVHAYTFGPQQEDYILFGWMS</sequence>
<evidence type="ECO:0000256" key="1">
    <source>
        <dbReference type="ARBA" id="ARBA00004613"/>
    </source>
</evidence>
<evidence type="ECO:0000256" key="6">
    <source>
        <dbReference type="RuleBase" id="RU367044"/>
    </source>
</evidence>
<dbReference type="OrthoDB" id="1727555at2759"/>
<dbReference type="EMBL" id="JADFTS010000005">
    <property type="protein sequence ID" value="KAF9605637.1"/>
    <property type="molecule type" value="Genomic_DNA"/>
</dbReference>
<keyword evidence="4 6" id="KW-0964">Secreted</keyword>
<protein>
    <recommendedName>
        <fullName evidence="6">S-protein homolog</fullName>
    </recommendedName>
</protein>
<keyword evidence="5" id="KW-0732">Signal</keyword>
<name>A0A835HWT2_9MAGN</name>
<evidence type="ECO:0000256" key="4">
    <source>
        <dbReference type="ARBA" id="ARBA00022525"/>
    </source>
</evidence>
<dbReference type="PANTHER" id="PTHR31232:SF155">
    <property type="entry name" value="PLANT SELF-INCOMPATIBILITY PROTEIN S1 FAMILY"/>
    <property type="match status" value="1"/>
</dbReference>
<comment type="subcellular location">
    <subcellularLocation>
        <location evidence="1 6">Secreted</location>
    </subcellularLocation>
</comment>